<evidence type="ECO:0000256" key="2">
    <source>
        <dbReference type="ARBA" id="ARBA00011245"/>
    </source>
</evidence>
<evidence type="ECO:0000259" key="7">
    <source>
        <dbReference type="SMART" id="SM01168"/>
    </source>
</evidence>
<evidence type="ECO:0000256" key="4">
    <source>
        <dbReference type="ARBA" id="ARBA00022801"/>
    </source>
</evidence>
<gene>
    <name evidence="8" type="ORF">Tcan_18580</name>
</gene>
<keyword evidence="5" id="KW-0862">Zinc</keyword>
<evidence type="ECO:0000256" key="6">
    <source>
        <dbReference type="ARBA" id="ARBA00023242"/>
    </source>
</evidence>
<dbReference type="EMBL" id="JPKZ01001745">
    <property type="protein sequence ID" value="KHN80441.1"/>
    <property type="molecule type" value="Genomic_DNA"/>
</dbReference>
<dbReference type="PANTHER" id="PTHR13204">
    <property type="entry name" value="PTD012 PROTEIN"/>
    <property type="match status" value="1"/>
</dbReference>
<name>A0A0B2VAD5_TOXCA</name>
<protein>
    <submittedName>
        <fullName evidence="8">Ester hydrolase C11orf54</fullName>
    </submittedName>
</protein>
<sequence>MQRTPCSIFGSLAKRFLGATSRLSKASDSCTPRSLSTKRYLSLASKLGSGTMASQQDCSMKLDAKLSLKVPPLEELSSILDPALRKNFGQISIDIVDCPNLREAPFSMTGAGIGNGLRIAEVGGIPNLYPRGGKKIFNLKKVCETCEMPHAFVFGPGAGPFEAVGHSSELVANANFIEHEYKVANKVSWVVPSGKGYTMSTIDSSDFEITANLAISDGCPGRKVLRIRAAKRNGEMNYPEAIQKALGAHYGDTLVSLAGLFVLQKGKVRMHVLPDYPESPRKADEKKDDWLQYMRYFEMDAPIVFASVVHSNDVGGYKLRVEHTHGYSEHGDSGHYHIDTTPNTVEYEGYFSPANIVYRIDMV</sequence>
<evidence type="ECO:0000313" key="9">
    <source>
        <dbReference type="Proteomes" id="UP000031036"/>
    </source>
</evidence>
<organism evidence="8 9">
    <name type="scientific">Toxocara canis</name>
    <name type="common">Canine roundworm</name>
    <dbReference type="NCBI Taxonomy" id="6265"/>
    <lineage>
        <taxon>Eukaryota</taxon>
        <taxon>Metazoa</taxon>
        <taxon>Ecdysozoa</taxon>
        <taxon>Nematoda</taxon>
        <taxon>Chromadorea</taxon>
        <taxon>Rhabditida</taxon>
        <taxon>Spirurina</taxon>
        <taxon>Ascaridomorpha</taxon>
        <taxon>Ascaridoidea</taxon>
        <taxon>Toxocaridae</taxon>
        <taxon>Toxocara</taxon>
    </lineage>
</organism>
<dbReference type="GO" id="GO:0005634">
    <property type="term" value="C:nucleus"/>
    <property type="evidence" value="ECO:0007669"/>
    <property type="project" value="UniProtKB-SubCell"/>
</dbReference>
<dbReference type="SMART" id="SM01168">
    <property type="entry name" value="DUF1907"/>
    <property type="match status" value="1"/>
</dbReference>
<dbReference type="InterPro" id="IPR015021">
    <property type="entry name" value="C11orf54_DUF1907"/>
</dbReference>
<dbReference type="GO" id="GO:0008270">
    <property type="term" value="F:zinc ion binding"/>
    <property type="evidence" value="ECO:0007669"/>
    <property type="project" value="TreeGrafter"/>
</dbReference>
<comment type="subcellular location">
    <subcellularLocation>
        <location evidence="1">Nucleus</location>
    </subcellularLocation>
</comment>
<dbReference type="AlphaFoldDB" id="A0A0B2VAD5"/>
<keyword evidence="3" id="KW-0479">Metal-binding</keyword>
<proteinExistence type="predicted"/>
<dbReference type="OrthoDB" id="5119241at2759"/>
<feature type="domain" description="DUF1907" evidence="7">
    <location>
        <begin position="79"/>
        <end position="360"/>
    </location>
</feature>
<keyword evidence="9" id="KW-1185">Reference proteome</keyword>
<dbReference type="Pfam" id="PF08925">
    <property type="entry name" value="DUF1907"/>
    <property type="match status" value="1"/>
</dbReference>
<comment type="caution">
    <text evidence="8">The sequence shown here is derived from an EMBL/GenBank/DDBJ whole genome shotgun (WGS) entry which is preliminary data.</text>
</comment>
<dbReference type="GO" id="GO:0016788">
    <property type="term" value="F:hydrolase activity, acting on ester bonds"/>
    <property type="evidence" value="ECO:0007669"/>
    <property type="project" value="TreeGrafter"/>
</dbReference>
<dbReference type="SUPFAM" id="SSF117856">
    <property type="entry name" value="AF0104/ALDC/Ptd012-like"/>
    <property type="match status" value="1"/>
</dbReference>
<accession>A0A0B2VAD5</accession>
<keyword evidence="4 8" id="KW-0378">Hydrolase</keyword>
<dbReference type="OMA" id="QEQIQNW"/>
<dbReference type="Proteomes" id="UP000031036">
    <property type="component" value="Unassembled WGS sequence"/>
</dbReference>
<evidence type="ECO:0000256" key="3">
    <source>
        <dbReference type="ARBA" id="ARBA00022723"/>
    </source>
</evidence>
<evidence type="ECO:0000256" key="5">
    <source>
        <dbReference type="ARBA" id="ARBA00022833"/>
    </source>
</evidence>
<comment type="subunit">
    <text evidence="2">Monomer.</text>
</comment>
<dbReference type="CDD" id="cd17298">
    <property type="entry name" value="DUF1907"/>
    <property type="match status" value="1"/>
</dbReference>
<evidence type="ECO:0000313" key="8">
    <source>
        <dbReference type="EMBL" id="KHN80441.1"/>
    </source>
</evidence>
<evidence type="ECO:0000256" key="1">
    <source>
        <dbReference type="ARBA" id="ARBA00004123"/>
    </source>
</evidence>
<keyword evidence="6" id="KW-0539">Nucleus</keyword>
<reference evidence="8 9" key="1">
    <citation type="submission" date="2014-11" db="EMBL/GenBank/DDBJ databases">
        <title>Genetic blueprint of the zoonotic pathogen Toxocara canis.</title>
        <authorList>
            <person name="Zhu X.-Q."/>
            <person name="Korhonen P.K."/>
            <person name="Cai H."/>
            <person name="Young N.D."/>
            <person name="Nejsum P."/>
            <person name="von Samson-Himmelstjerna G."/>
            <person name="Boag P.R."/>
            <person name="Tan P."/>
            <person name="Li Q."/>
            <person name="Min J."/>
            <person name="Yang Y."/>
            <person name="Wang X."/>
            <person name="Fang X."/>
            <person name="Hall R.S."/>
            <person name="Hofmann A."/>
            <person name="Sternberg P.W."/>
            <person name="Jex A.R."/>
            <person name="Gasser R.B."/>
        </authorList>
    </citation>
    <scope>NUCLEOTIDE SEQUENCE [LARGE SCALE GENOMIC DNA]</scope>
    <source>
        <strain evidence="8">PN_DK_2014</strain>
    </source>
</reference>
<dbReference type="PANTHER" id="PTHR13204:SF1">
    <property type="entry name" value="ESTER HYDROLASE C11ORF54"/>
    <property type="match status" value="1"/>
</dbReference>